<accession>A0A6J5KWD1</accession>
<gene>
    <name evidence="2" type="ORF">UFOVP49_117</name>
</gene>
<organism evidence="2">
    <name type="scientific">uncultured Caudovirales phage</name>
    <dbReference type="NCBI Taxonomy" id="2100421"/>
    <lineage>
        <taxon>Viruses</taxon>
        <taxon>Duplodnaviria</taxon>
        <taxon>Heunggongvirae</taxon>
        <taxon>Uroviricota</taxon>
        <taxon>Caudoviricetes</taxon>
        <taxon>Peduoviridae</taxon>
        <taxon>Maltschvirus</taxon>
        <taxon>Maltschvirus maltsch</taxon>
    </lineage>
</organism>
<feature type="domain" description="DUF7201" evidence="1">
    <location>
        <begin position="14"/>
        <end position="117"/>
    </location>
</feature>
<evidence type="ECO:0000259" key="1">
    <source>
        <dbReference type="Pfam" id="PF23831"/>
    </source>
</evidence>
<protein>
    <recommendedName>
        <fullName evidence="1">DUF7201 domain-containing protein</fullName>
    </recommendedName>
</protein>
<dbReference type="Pfam" id="PF23831">
    <property type="entry name" value="DUF7201"/>
    <property type="match status" value="1"/>
</dbReference>
<reference evidence="2" key="1">
    <citation type="submission" date="2020-04" db="EMBL/GenBank/DDBJ databases">
        <authorList>
            <person name="Chiriac C."/>
            <person name="Salcher M."/>
            <person name="Ghai R."/>
            <person name="Kavagutti S V."/>
        </authorList>
    </citation>
    <scope>NUCLEOTIDE SEQUENCE</scope>
</reference>
<name>A0A6J5KWD1_9CAUD</name>
<evidence type="ECO:0000313" key="2">
    <source>
        <dbReference type="EMBL" id="CAB4124279.1"/>
    </source>
</evidence>
<proteinExistence type="predicted"/>
<sequence>MIETTTDTRISKLEIEISALREKVGFFTIIYDKFDTTLEKLQEMVESRRDDTKDDLKDVYSKIEGVQTKIMYEIESMREEMKRQHEVENKKIDDLNKWRWLVMGGAAVIGWILSKVAHV</sequence>
<dbReference type="EMBL" id="LR796178">
    <property type="protein sequence ID" value="CAB4124279.1"/>
    <property type="molecule type" value="Genomic_DNA"/>
</dbReference>
<dbReference type="InterPro" id="IPR055625">
    <property type="entry name" value="DUF7201"/>
</dbReference>